<dbReference type="AlphaFoldDB" id="C1FEL9"/>
<evidence type="ECO:0000256" key="1">
    <source>
        <dbReference type="ARBA" id="ARBA00004141"/>
    </source>
</evidence>
<dbReference type="GO" id="GO:0005886">
    <property type="term" value="C:plasma membrane"/>
    <property type="evidence" value="ECO:0007669"/>
    <property type="project" value="UniProtKB-ARBA"/>
</dbReference>
<dbReference type="PANTHER" id="PTHR33514:SF13">
    <property type="entry name" value="PROTEIN ABCI12, CHLOROPLASTIC"/>
    <property type="match status" value="1"/>
</dbReference>
<evidence type="ECO:0000256" key="5">
    <source>
        <dbReference type="SAM" id="Phobius"/>
    </source>
</evidence>
<keyword evidence="6" id="KW-0067">ATP-binding</keyword>
<dbReference type="eggNOG" id="ENOG502QTQ5">
    <property type="taxonomic scope" value="Eukaryota"/>
</dbReference>
<gene>
    <name evidence="6" type="ORF">MICPUN_51850</name>
</gene>
<dbReference type="EMBL" id="CP001574">
    <property type="protein sequence ID" value="ACO68593.1"/>
    <property type="molecule type" value="Genomic_DNA"/>
</dbReference>
<organism evidence="6 7">
    <name type="scientific">Micromonas commoda (strain RCC299 / NOUM17 / CCMP2709)</name>
    <name type="common">Picoplanktonic green alga</name>
    <dbReference type="NCBI Taxonomy" id="296587"/>
    <lineage>
        <taxon>Eukaryota</taxon>
        <taxon>Viridiplantae</taxon>
        <taxon>Chlorophyta</taxon>
        <taxon>Mamiellophyceae</taxon>
        <taxon>Mamiellales</taxon>
        <taxon>Mamiellaceae</taxon>
        <taxon>Micromonas</taxon>
    </lineage>
</organism>
<dbReference type="STRING" id="296587.C1FEL9"/>
<sequence>MPPACHGNILKVKCCAATKLKLSKPCCVSRRQVLLKVLSKRQNARTAQLAVAASHRPPLIQRSLTKLIDVPAVPIGSFVAEPVSGLHRLDPRVKQAWLTALLLLSPNGTGEEKVLLCCCLTLVTAVTLPSRVWRPQVTVLVGMVLFLFILLLVGADTIIPVMQPREPNCSVEGLELIPELEQSFAHILLSIGPLQITRKAASLAISSSCLTFTVLQSTSLILYTTTPEKMASGLRWYLQPIALLRAPIDELTFTLVVCLRFTSIVFEELRNISIGLAARGLDWESLGLRGSLSMFASLLARALDSMLSSSESVSDALLARGYAKASRVELHAPSERSEVDPLGNLAALVALCTLITYFETN</sequence>
<dbReference type="Pfam" id="PF02361">
    <property type="entry name" value="CbiQ"/>
    <property type="match status" value="1"/>
</dbReference>
<dbReference type="GO" id="GO:0009507">
    <property type="term" value="C:chloroplast"/>
    <property type="evidence" value="ECO:0007669"/>
    <property type="project" value="TreeGrafter"/>
</dbReference>
<evidence type="ECO:0000256" key="4">
    <source>
        <dbReference type="ARBA" id="ARBA00023136"/>
    </source>
</evidence>
<dbReference type="GeneID" id="8250642"/>
<protein>
    <submittedName>
        <fullName evidence="6">ATP-binding cassette superfamily</fullName>
    </submittedName>
</protein>
<keyword evidence="2 5" id="KW-0812">Transmembrane</keyword>
<keyword evidence="6" id="KW-0547">Nucleotide-binding</keyword>
<dbReference type="KEGG" id="mis:MICPUN_51850"/>
<reference evidence="6 7" key="1">
    <citation type="journal article" date="2009" name="Science">
        <title>Green evolution and dynamic adaptations revealed by genomes of the marine picoeukaryotes Micromonas.</title>
        <authorList>
            <person name="Worden A.Z."/>
            <person name="Lee J.H."/>
            <person name="Mock T."/>
            <person name="Rouze P."/>
            <person name="Simmons M.P."/>
            <person name="Aerts A.L."/>
            <person name="Allen A.E."/>
            <person name="Cuvelier M.L."/>
            <person name="Derelle E."/>
            <person name="Everett M.V."/>
            <person name="Foulon E."/>
            <person name="Grimwood J."/>
            <person name="Gundlach H."/>
            <person name="Henrissat B."/>
            <person name="Napoli C."/>
            <person name="McDonald S.M."/>
            <person name="Parker M.S."/>
            <person name="Rombauts S."/>
            <person name="Salamov A."/>
            <person name="Von Dassow P."/>
            <person name="Badger J.H."/>
            <person name="Coutinho P.M."/>
            <person name="Demir E."/>
            <person name="Dubchak I."/>
            <person name="Gentemann C."/>
            <person name="Eikrem W."/>
            <person name="Gready J.E."/>
            <person name="John U."/>
            <person name="Lanier W."/>
            <person name="Lindquist E.A."/>
            <person name="Lucas S."/>
            <person name="Mayer K.F."/>
            <person name="Moreau H."/>
            <person name="Not F."/>
            <person name="Otillar R."/>
            <person name="Panaud O."/>
            <person name="Pangilinan J."/>
            <person name="Paulsen I."/>
            <person name="Piegu B."/>
            <person name="Poliakov A."/>
            <person name="Robbens S."/>
            <person name="Schmutz J."/>
            <person name="Toulza E."/>
            <person name="Wyss T."/>
            <person name="Zelensky A."/>
            <person name="Zhou K."/>
            <person name="Armbrust E.V."/>
            <person name="Bhattacharya D."/>
            <person name="Goodenough U.W."/>
            <person name="Van de Peer Y."/>
            <person name="Grigoriev I.V."/>
        </authorList>
    </citation>
    <scope>NUCLEOTIDE SEQUENCE [LARGE SCALE GENOMIC DNA]</scope>
    <source>
        <strain evidence="7">RCC299 / NOUM17</strain>
    </source>
</reference>
<evidence type="ECO:0000313" key="6">
    <source>
        <dbReference type="EMBL" id="ACO68593.1"/>
    </source>
</evidence>
<keyword evidence="7" id="KW-1185">Reference proteome</keyword>
<proteinExistence type="predicted"/>
<keyword evidence="4 5" id="KW-0472">Membrane</keyword>
<dbReference type="Proteomes" id="UP000002009">
    <property type="component" value="Chromosome 1"/>
</dbReference>
<dbReference type="GO" id="GO:0005524">
    <property type="term" value="F:ATP binding"/>
    <property type="evidence" value="ECO:0007669"/>
    <property type="project" value="UniProtKB-KW"/>
</dbReference>
<dbReference type="OMA" id="QYVLLHV"/>
<feature type="transmembrane region" description="Helical" evidence="5">
    <location>
        <begin position="139"/>
        <end position="159"/>
    </location>
</feature>
<evidence type="ECO:0000256" key="2">
    <source>
        <dbReference type="ARBA" id="ARBA00022692"/>
    </source>
</evidence>
<accession>C1FEL9</accession>
<comment type="subcellular location">
    <subcellularLocation>
        <location evidence="1">Membrane</location>
        <topology evidence="1">Multi-pass membrane protein</topology>
    </subcellularLocation>
</comment>
<keyword evidence="3 5" id="KW-1133">Transmembrane helix</keyword>
<name>C1FEL9_MICCC</name>
<dbReference type="FunCoup" id="C1FEL9">
    <property type="interactions" value="331"/>
</dbReference>
<evidence type="ECO:0000256" key="3">
    <source>
        <dbReference type="ARBA" id="ARBA00022989"/>
    </source>
</evidence>
<dbReference type="OrthoDB" id="2019294at2759"/>
<evidence type="ECO:0000313" key="7">
    <source>
        <dbReference type="Proteomes" id="UP000002009"/>
    </source>
</evidence>
<dbReference type="CDD" id="cd16914">
    <property type="entry name" value="EcfT"/>
    <property type="match status" value="1"/>
</dbReference>
<dbReference type="InParanoid" id="C1FEL9"/>
<dbReference type="PANTHER" id="PTHR33514">
    <property type="entry name" value="PROTEIN ABCI12, CHLOROPLASTIC"/>
    <property type="match status" value="1"/>
</dbReference>
<dbReference type="RefSeq" id="XP_002507335.1">
    <property type="nucleotide sequence ID" value="XM_002507289.1"/>
</dbReference>
<dbReference type="InterPro" id="IPR003339">
    <property type="entry name" value="ABC/ECF_trnsptr_transmembrane"/>
</dbReference>